<keyword evidence="8" id="KW-1133">Transmembrane helix</keyword>
<dbReference type="PANTHER" id="PTHR43272">
    <property type="entry name" value="LONG-CHAIN-FATTY-ACID--COA LIGASE"/>
    <property type="match status" value="1"/>
</dbReference>
<dbReference type="RefSeq" id="XP_022341416.1">
    <property type="nucleotide sequence ID" value="XM_022485708.1"/>
</dbReference>
<evidence type="ECO:0000256" key="2">
    <source>
        <dbReference type="ARBA" id="ARBA00022598"/>
    </source>
</evidence>
<keyword evidence="3" id="KW-0547">Nucleotide-binding</keyword>
<evidence type="ECO:0000313" key="11">
    <source>
        <dbReference type="RefSeq" id="XP_022341416.1"/>
    </source>
</evidence>
<evidence type="ECO:0000256" key="4">
    <source>
        <dbReference type="ARBA" id="ARBA00022832"/>
    </source>
</evidence>
<evidence type="ECO:0000313" key="10">
    <source>
        <dbReference type="Proteomes" id="UP000694844"/>
    </source>
</evidence>
<dbReference type="Pfam" id="PF00501">
    <property type="entry name" value="AMP-binding"/>
    <property type="match status" value="1"/>
</dbReference>
<dbReference type="OrthoDB" id="1700726at2759"/>
<dbReference type="Gene3D" id="3.40.50.12780">
    <property type="entry name" value="N-terminal domain of ligase-like"/>
    <property type="match status" value="1"/>
</dbReference>
<keyword evidence="10" id="KW-1185">Reference proteome</keyword>
<evidence type="ECO:0000256" key="3">
    <source>
        <dbReference type="ARBA" id="ARBA00022741"/>
    </source>
</evidence>
<dbReference type="GO" id="GO:0005524">
    <property type="term" value="F:ATP binding"/>
    <property type="evidence" value="ECO:0007669"/>
    <property type="project" value="UniProtKB-KW"/>
</dbReference>
<dbReference type="RefSeq" id="XP_022341418.1">
    <property type="nucleotide sequence ID" value="XM_022485710.1"/>
</dbReference>
<dbReference type="InterPro" id="IPR042099">
    <property type="entry name" value="ANL_N_sf"/>
</dbReference>
<dbReference type="Proteomes" id="UP000694844">
    <property type="component" value="Chromosome 5"/>
</dbReference>
<dbReference type="InterPro" id="IPR000873">
    <property type="entry name" value="AMP-dep_synth/lig_dom"/>
</dbReference>
<evidence type="ECO:0000256" key="6">
    <source>
        <dbReference type="ARBA" id="ARBA00026121"/>
    </source>
</evidence>
<dbReference type="GeneID" id="111135553"/>
<dbReference type="RefSeq" id="XP_022341417.1">
    <property type="nucleotide sequence ID" value="XM_022485709.1"/>
</dbReference>
<organism evidence="10 13">
    <name type="scientific">Crassostrea virginica</name>
    <name type="common">Eastern oyster</name>
    <dbReference type="NCBI Taxonomy" id="6565"/>
    <lineage>
        <taxon>Eukaryota</taxon>
        <taxon>Metazoa</taxon>
        <taxon>Spiralia</taxon>
        <taxon>Lophotrochozoa</taxon>
        <taxon>Mollusca</taxon>
        <taxon>Bivalvia</taxon>
        <taxon>Autobranchia</taxon>
        <taxon>Pteriomorphia</taxon>
        <taxon>Ostreida</taxon>
        <taxon>Ostreoidea</taxon>
        <taxon>Ostreidae</taxon>
        <taxon>Crassostrea</taxon>
    </lineage>
</organism>
<dbReference type="KEGG" id="cvn:111135553"/>
<evidence type="ECO:0000256" key="5">
    <source>
        <dbReference type="ARBA" id="ARBA00022840"/>
    </source>
</evidence>
<sequence length="709" mass="78804">MANLLEKMVIGLLEVVGCVYELIVFVPYYVVYKPYKKMERSQRIKSKSISGHPGGPYRAVEVGGDQRLATSLFEDCITLDDLLKRAVQLYSSYKCLGTRDLLSEEDEMQSNGKVFKKVIMGEYRWITYEEAFTKVTHFGSGLLALGQKPKKNILIYCDTKAEWMIAAQACFKYNFPVVTLYATLGKEAVVHGVNESEVTHIIVSTQLTSKLKDIMDKMPNVTHIIYIGGGKSPRKSDFPDSVQLRSMEDVEVIGAQTDNLRTPVTKPSPDDLAVIMYTSGSTGVPKGVLISHKNLMSGIAGQCQKIVGLGPKDVYVGYLPLAHVLELGAEISCLAHGACIGYSSALTLTDNSSKIKKGSKGDLSVLKPTLMAAVPMIMDRLYKGVWEKVNMGGSFSKALFEWAYEYKKSRIEKGYHTPLLDKYIFSKVSTVLGGRIRMMLSGGAPLSEKTQRFMNICFRCPVLQGYGLTETCGAGTISEVDDISTGRVGAPLICCEIRLRDWPEGNYTSQDKPCPRGEILVGGGNIVQGYHKMPEKTKEDFTDIDGTWYFCSGDIGQMDPDGCLRVIDRKKDLVKLQGGEYVAVGQLETVLKMVPVVEQIYIHADSNHDFTVVFIVPNNKHLEDLAESLGVSGELEDLCKDKKVESEVLKKLTEAGIKGDLERFSLPKKLKICPEPWMPESGLVTDSFKVKRKNFVEHYKKDIDEMYKK</sequence>
<dbReference type="GO" id="GO:0004467">
    <property type="term" value="F:long-chain fatty acid-CoA ligase activity"/>
    <property type="evidence" value="ECO:0007669"/>
    <property type="project" value="UniProtKB-EC"/>
</dbReference>
<comment type="similarity">
    <text evidence="1">Belongs to the ATP-dependent AMP-binding enzyme family.</text>
</comment>
<keyword evidence="4" id="KW-0276">Fatty acid metabolism</keyword>
<dbReference type="GO" id="GO:0005811">
    <property type="term" value="C:lipid droplet"/>
    <property type="evidence" value="ECO:0007669"/>
    <property type="project" value="TreeGrafter"/>
</dbReference>
<keyword evidence="4" id="KW-0443">Lipid metabolism</keyword>
<accession>A0A8B8ENJ5</accession>
<reference evidence="11 12" key="1">
    <citation type="submission" date="2025-04" db="UniProtKB">
        <authorList>
            <consortium name="RefSeq"/>
        </authorList>
    </citation>
    <scope>IDENTIFICATION</scope>
    <source>
        <tissue evidence="11 12">Whole sample</tissue>
    </source>
</reference>
<evidence type="ECO:0000313" key="13">
    <source>
        <dbReference type="RefSeq" id="XP_022341418.1"/>
    </source>
</evidence>
<evidence type="ECO:0000256" key="1">
    <source>
        <dbReference type="ARBA" id="ARBA00006432"/>
    </source>
</evidence>
<dbReference type="GO" id="GO:0005783">
    <property type="term" value="C:endoplasmic reticulum"/>
    <property type="evidence" value="ECO:0007669"/>
    <property type="project" value="TreeGrafter"/>
</dbReference>
<dbReference type="PROSITE" id="PS00455">
    <property type="entry name" value="AMP_BINDING"/>
    <property type="match status" value="1"/>
</dbReference>
<dbReference type="AlphaFoldDB" id="A0A8B8ENJ5"/>
<protein>
    <recommendedName>
        <fullName evidence="6">long-chain-fatty-acid--CoA ligase</fullName>
        <ecNumber evidence="6">6.2.1.3</ecNumber>
    </recommendedName>
</protein>
<evidence type="ECO:0000313" key="12">
    <source>
        <dbReference type="RefSeq" id="XP_022341417.1"/>
    </source>
</evidence>
<proteinExistence type="inferred from homology"/>
<feature type="domain" description="AMP-dependent synthetase/ligase" evidence="9">
    <location>
        <begin position="118"/>
        <end position="531"/>
    </location>
</feature>
<keyword evidence="8" id="KW-0472">Membrane</keyword>
<evidence type="ECO:0000256" key="8">
    <source>
        <dbReference type="SAM" id="Phobius"/>
    </source>
</evidence>
<dbReference type="EC" id="6.2.1.3" evidence="6"/>
<gene>
    <name evidence="11 12 13" type="primary">LOC111135553</name>
</gene>
<dbReference type="SUPFAM" id="SSF56801">
    <property type="entry name" value="Acetyl-CoA synthetase-like"/>
    <property type="match status" value="1"/>
</dbReference>
<dbReference type="GO" id="GO:0005886">
    <property type="term" value="C:plasma membrane"/>
    <property type="evidence" value="ECO:0007669"/>
    <property type="project" value="TreeGrafter"/>
</dbReference>
<dbReference type="GO" id="GO:0030182">
    <property type="term" value="P:neuron differentiation"/>
    <property type="evidence" value="ECO:0007669"/>
    <property type="project" value="TreeGrafter"/>
</dbReference>
<feature type="transmembrane region" description="Helical" evidence="8">
    <location>
        <begin position="12"/>
        <end position="31"/>
    </location>
</feature>
<evidence type="ECO:0000256" key="7">
    <source>
        <dbReference type="ARBA" id="ARBA00036813"/>
    </source>
</evidence>
<evidence type="ECO:0000259" key="9">
    <source>
        <dbReference type="Pfam" id="PF00501"/>
    </source>
</evidence>
<dbReference type="InterPro" id="IPR020845">
    <property type="entry name" value="AMP-binding_CS"/>
</dbReference>
<comment type="catalytic activity">
    <reaction evidence="7">
        <text>a long-chain fatty acid + ATP + CoA = a long-chain fatty acyl-CoA + AMP + diphosphate</text>
        <dbReference type="Rhea" id="RHEA:15421"/>
        <dbReference type="ChEBI" id="CHEBI:30616"/>
        <dbReference type="ChEBI" id="CHEBI:33019"/>
        <dbReference type="ChEBI" id="CHEBI:57287"/>
        <dbReference type="ChEBI" id="CHEBI:57560"/>
        <dbReference type="ChEBI" id="CHEBI:83139"/>
        <dbReference type="ChEBI" id="CHEBI:456215"/>
        <dbReference type="EC" id="6.2.1.3"/>
    </reaction>
</comment>
<dbReference type="GO" id="GO:0035336">
    <property type="term" value="P:long-chain fatty-acyl-CoA metabolic process"/>
    <property type="evidence" value="ECO:0007669"/>
    <property type="project" value="TreeGrafter"/>
</dbReference>
<keyword evidence="5" id="KW-0067">ATP-binding</keyword>
<name>A0A8B8ENJ5_CRAVI</name>
<keyword evidence="2" id="KW-0436">Ligase</keyword>
<keyword evidence="8" id="KW-0812">Transmembrane</keyword>
<dbReference type="PANTHER" id="PTHR43272:SF83">
    <property type="entry name" value="ACYL-COA SYNTHETASE LONG-CHAIN, ISOFORM J"/>
    <property type="match status" value="1"/>
</dbReference>